<reference evidence="1" key="1">
    <citation type="submission" date="2014-12" db="EMBL/GenBank/DDBJ databases">
        <title>Insight into the proteome of Arion vulgaris.</title>
        <authorList>
            <person name="Aradska J."/>
            <person name="Bulat T."/>
            <person name="Smidak R."/>
            <person name="Sarate P."/>
            <person name="Gangsoo J."/>
            <person name="Sialana F."/>
            <person name="Bilban M."/>
            <person name="Lubec G."/>
        </authorList>
    </citation>
    <scope>NUCLEOTIDE SEQUENCE</scope>
    <source>
        <tissue evidence="1">Skin</tissue>
    </source>
</reference>
<gene>
    <name evidence="1" type="primary">ORF81660</name>
</gene>
<dbReference type="AlphaFoldDB" id="A0A0B6ZWW2"/>
<feature type="non-terminal residue" evidence="1">
    <location>
        <position position="1"/>
    </location>
</feature>
<dbReference type="EMBL" id="HACG01025390">
    <property type="protein sequence ID" value="CEK72255.1"/>
    <property type="molecule type" value="Transcribed_RNA"/>
</dbReference>
<organism evidence="1">
    <name type="scientific">Arion vulgaris</name>
    <dbReference type="NCBI Taxonomy" id="1028688"/>
    <lineage>
        <taxon>Eukaryota</taxon>
        <taxon>Metazoa</taxon>
        <taxon>Spiralia</taxon>
        <taxon>Lophotrochozoa</taxon>
        <taxon>Mollusca</taxon>
        <taxon>Gastropoda</taxon>
        <taxon>Heterobranchia</taxon>
        <taxon>Euthyneura</taxon>
        <taxon>Panpulmonata</taxon>
        <taxon>Eupulmonata</taxon>
        <taxon>Stylommatophora</taxon>
        <taxon>Helicina</taxon>
        <taxon>Arionoidea</taxon>
        <taxon>Arionidae</taxon>
        <taxon>Arion</taxon>
    </lineage>
</organism>
<proteinExistence type="predicted"/>
<protein>
    <submittedName>
        <fullName evidence="1">Uncharacterized protein</fullName>
    </submittedName>
</protein>
<sequence length="54" mass="6032">IFDYDWVDLRSVSYGKNSHAAGSSHICATCIFDDISFSSSRKGTCLCQIREPSR</sequence>
<accession>A0A0B6ZWW2</accession>
<evidence type="ECO:0000313" key="1">
    <source>
        <dbReference type="EMBL" id="CEK72255.1"/>
    </source>
</evidence>
<name>A0A0B6ZWW2_9EUPU</name>